<dbReference type="Proteomes" id="UP000243459">
    <property type="component" value="Chromosome 7"/>
</dbReference>
<dbReference type="Gramene" id="ONK63113">
    <property type="protein sequence ID" value="ONK63113"/>
    <property type="gene ID" value="A4U43_C07F11550"/>
</dbReference>
<comment type="similarity">
    <text evidence="1">Belongs to the plant acyltransferase family.</text>
</comment>
<keyword evidence="3" id="KW-0012">Acyltransferase</keyword>
<keyword evidence="2" id="KW-0808">Transferase</keyword>
<dbReference type="OMA" id="HRCSAFD"/>
<reference evidence="5" key="1">
    <citation type="journal article" date="2017" name="Nat. Commun.">
        <title>The asparagus genome sheds light on the origin and evolution of a young Y chromosome.</title>
        <authorList>
            <person name="Harkess A."/>
            <person name="Zhou J."/>
            <person name="Xu C."/>
            <person name="Bowers J.E."/>
            <person name="Van der Hulst R."/>
            <person name="Ayyampalayam S."/>
            <person name="Mercati F."/>
            <person name="Riccardi P."/>
            <person name="McKain M.R."/>
            <person name="Kakrana A."/>
            <person name="Tang H."/>
            <person name="Ray J."/>
            <person name="Groenendijk J."/>
            <person name="Arikit S."/>
            <person name="Mathioni S.M."/>
            <person name="Nakano M."/>
            <person name="Shan H."/>
            <person name="Telgmann-Rauber A."/>
            <person name="Kanno A."/>
            <person name="Yue Z."/>
            <person name="Chen H."/>
            <person name="Li W."/>
            <person name="Chen Y."/>
            <person name="Xu X."/>
            <person name="Zhang Y."/>
            <person name="Luo S."/>
            <person name="Chen H."/>
            <person name="Gao J."/>
            <person name="Mao Z."/>
            <person name="Pires J.C."/>
            <person name="Luo M."/>
            <person name="Kudrna D."/>
            <person name="Wing R.A."/>
            <person name="Meyers B.C."/>
            <person name="Yi K."/>
            <person name="Kong H."/>
            <person name="Lavrijsen P."/>
            <person name="Sunseri F."/>
            <person name="Falavigna A."/>
            <person name="Ye Y."/>
            <person name="Leebens-Mack J.H."/>
            <person name="Chen G."/>
        </authorList>
    </citation>
    <scope>NUCLEOTIDE SEQUENCE [LARGE SCALE GENOMIC DNA]</scope>
    <source>
        <strain evidence="5">cv. DH0086</strain>
    </source>
</reference>
<dbReference type="EMBL" id="CM007387">
    <property type="protein sequence ID" value="ONK63113.1"/>
    <property type="molecule type" value="Genomic_DNA"/>
</dbReference>
<name>A0A5P1EBG5_ASPOF</name>
<gene>
    <name evidence="4" type="ORF">A4U43_C07F11550</name>
</gene>
<dbReference type="AlphaFoldDB" id="A0A5P1EBG5"/>
<dbReference type="PANTHER" id="PTHR31147">
    <property type="entry name" value="ACYL TRANSFERASE 4"/>
    <property type="match status" value="1"/>
</dbReference>
<proteinExistence type="inferred from homology"/>
<protein>
    <submittedName>
        <fullName evidence="4">Uncharacterized protein</fullName>
    </submittedName>
</protein>
<dbReference type="GO" id="GO:0016746">
    <property type="term" value="F:acyltransferase activity"/>
    <property type="evidence" value="ECO:0007669"/>
    <property type="project" value="UniProtKB-KW"/>
</dbReference>
<sequence>MPKLPKRKSPTMTLSVTTLSQSFVKPSDPTPAETLKLSAIDRVPGLRHMVRSLHVFKHGQNPCEVIREALAKALVHYYPFAGRFIELEGGEVAIDCNGEGAWFVEAMASCSLEDVKYMDYPLVMSKEELLPQASPEFDPLDVPVMLKVTEFTCGGFVVGLISIHTIADGLGAAQFIRAIGDLARGPKPAVNPPILSRDLIPTPPQLPPSPPLVFPSFKLVSFVTDLHPDYISKIKASYFETTGEHCSAFDISTAKAWQARTRAINLDRETPVSVCFFANTRHLLTQEGGFYGNCFYPVTVTATSGVVTSVKILDVVQIVRDAKARLPMEFGRWGRGEFEEDPFTLKFTYDSLFVSDWSRLGFREVDFGWGMPANVVPFSYVDFMAVAIFGAPPVPKKGMRVMTKCVEEEHLQVFQQEMKNLV</sequence>
<keyword evidence="5" id="KW-1185">Reference proteome</keyword>
<evidence type="ECO:0000313" key="4">
    <source>
        <dbReference type="EMBL" id="ONK63113.1"/>
    </source>
</evidence>
<dbReference type="InterPro" id="IPR023213">
    <property type="entry name" value="CAT-like_dom_sf"/>
</dbReference>
<dbReference type="Pfam" id="PF02458">
    <property type="entry name" value="Transferase"/>
    <property type="match status" value="1"/>
</dbReference>
<evidence type="ECO:0000256" key="2">
    <source>
        <dbReference type="ARBA" id="ARBA00022679"/>
    </source>
</evidence>
<evidence type="ECO:0000256" key="3">
    <source>
        <dbReference type="ARBA" id="ARBA00023315"/>
    </source>
</evidence>
<organism evidence="4 5">
    <name type="scientific">Asparagus officinalis</name>
    <name type="common">Garden asparagus</name>
    <dbReference type="NCBI Taxonomy" id="4686"/>
    <lineage>
        <taxon>Eukaryota</taxon>
        <taxon>Viridiplantae</taxon>
        <taxon>Streptophyta</taxon>
        <taxon>Embryophyta</taxon>
        <taxon>Tracheophyta</taxon>
        <taxon>Spermatophyta</taxon>
        <taxon>Magnoliopsida</taxon>
        <taxon>Liliopsida</taxon>
        <taxon>Asparagales</taxon>
        <taxon>Asparagaceae</taxon>
        <taxon>Asparagoideae</taxon>
        <taxon>Asparagus</taxon>
    </lineage>
</organism>
<dbReference type="Gene3D" id="3.30.559.10">
    <property type="entry name" value="Chloramphenicol acetyltransferase-like domain"/>
    <property type="match status" value="2"/>
</dbReference>
<dbReference type="OrthoDB" id="444127at2759"/>
<dbReference type="InterPro" id="IPR050898">
    <property type="entry name" value="Plant_acyltransferase"/>
</dbReference>
<evidence type="ECO:0000256" key="1">
    <source>
        <dbReference type="ARBA" id="ARBA00009861"/>
    </source>
</evidence>
<accession>A0A5P1EBG5</accession>
<evidence type="ECO:0000313" key="5">
    <source>
        <dbReference type="Proteomes" id="UP000243459"/>
    </source>
</evidence>
<dbReference type="PANTHER" id="PTHR31147:SF1">
    <property type="entry name" value="ACYL TRANSFERASE 4"/>
    <property type="match status" value="1"/>
</dbReference>